<sequence length="35" mass="4188">MLLVSFPPYTFRHNYVMHILYAGIPLEVLQSLMRH</sequence>
<evidence type="ECO:0000256" key="1">
    <source>
        <dbReference type="ARBA" id="ARBA00023172"/>
    </source>
</evidence>
<accession>A0A379ZX72</accession>
<reference evidence="2 3" key="1">
    <citation type="submission" date="2018-06" db="EMBL/GenBank/DDBJ databases">
        <authorList>
            <consortium name="Pathogen Informatics"/>
            <person name="Doyle S."/>
        </authorList>
    </citation>
    <scope>NUCLEOTIDE SEQUENCE [LARGE SCALE GENOMIC DNA]</scope>
    <source>
        <strain evidence="2 3">NCTC11544</strain>
    </source>
</reference>
<evidence type="ECO:0000313" key="3">
    <source>
        <dbReference type="Proteomes" id="UP000255529"/>
    </source>
</evidence>
<keyword evidence="1" id="KW-0233">DNA recombination</keyword>
<organism evidence="2 3">
    <name type="scientific">Serratia quinivorans</name>
    <dbReference type="NCBI Taxonomy" id="137545"/>
    <lineage>
        <taxon>Bacteria</taxon>
        <taxon>Pseudomonadati</taxon>
        <taxon>Pseudomonadota</taxon>
        <taxon>Gammaproteobacteria</taxon>
        <taxon>Enterobacterales</taxon>
        <taxon>Yersiniaceae</taxon>
        <taxon>Serratia</taxon>
    </lineage>
</organism>
<dbReference type="AlphaFoldDB" id="A0A379ZX72"/>
<dbReference type="InterPro" id="IPR013762">
    <property type="entry name" value="Integrase-like_cat_sf"/>
</dbReference>
<dbReference type="GO" id="GO:0003677">
    <property type="term" value="F:DNA binding"/>
    <property type="evidence" value="ECO:0007669"/>
    <property type="project" value="InterPro"/>
</dbReference>
<protein>
    <submittedName>
        <fullName evidence="2">Uncharacterized protein</fullName>
    </submittedName>
</protein>
<name>A0A379ZX72_9GAMM</name>
<dbReference type="InterPro" id="IPR011010">
    <property type="entry name" value="DNA_brk_join_enz"/>
</dbReference>
<dbReference type="Proteomes" id="UP000255529">
    <property type="component" value="Unassembled WGS sequence"/>
</dbReference>
<dbReference type="SUPFAM" id="SSF56349">
    <property type="entry name" value="DNA breaking-rejoining enzymes"/>
    <property type="match status" value="1"/>
</dbReference>
<dbReference type="Gene3D" id="1.10.443.10">
    <property type="entry name" value="Intergrase catalytic core"/>
    <property type="match status" value="1"/>
</dbReference>
<dbReference type="GO" id="GO:0006310">
    <property type="term" value="P:DNA recombination"/>
    <property type="evidence" value="ECO:0007669"/>
    <property type="project" value="UniProtKB-KW"/>
</dbReference>
<gene>
    <name evidence="2" type="ORF">NCTC11544_03108</name>
</gene>
<dbReference type="GO" id="GO:0015074">
    <property type="term" value="P:DNA integration"/>
    <property type="evidence" value="ECO:0007669"/>
    <property type="project" value="InterPro"/>
</dbReference>
<dbReference type="EMBL" id="UGYN01000002">
    <property type="protein sequence ID" value="SUI70126.1"/>
    <property type="molecule type" value="Genomic_DNA"/>
</dbReference>
<proteinExistence type="predicted"/>
<evidence type="ECO:0000313" key="2">
    <source>
        <dbReference type="EMBL" id="SUI70126.1"/>
    </source>
</evidence>